<evidence type="ECO:0000256" key="7">
    <source>
        <dbReference type="ARBA" id="ARBA00011893"/>
    </source>
</evidence>
<comment type="similarity">
    <text evidence="5 12">Belongs to the purine/pyrimidine phosphoribosyltransferase family.</text>
</comment>
<dbReference type="EC" id="2.4.2.7" evidence="7 12"/>
<comment type="catalytic activity">
    <reaction evidence="1 12">
        <text>AMP + diphosphate = 5-phospho-alpha-D-ribose 1-diphosphate + adenine</text>
        <dbReference type="Rhea" id="RHEA:16609"/>
        <dbReference type="ChEBI" id="CHEBI:16708"/>
        <dbReference type="ChEBI" id="CHEBI:33019"/>
        <dbReference type="ChEBI" id="CHEBI:58017"/>
        <dbReference type="ChEBI" id="CHEBI:456215"/>
        <dbReference type="EC" id="2.4.2.7"/>
    </reaction>
</comment>
<evidence type="ECO:0000256" key="9">
    <source>
        <dbReference type="ARBA" id="ARBA00022676"/>
    </source>
</evidence>
<dbReference type="InterPro" id="IPR005764">
    <property type="entry name" value="Ade_phspho_trans"/>
</dbReference>
<dbReference type="SUPFAM" id="SSF53271">
    <property type="entry name" value="PRTase-like"/>
    <property type="match status" value="1"/>
</dbReference>
<evidence type="ECO:0000256" key="1">
    <source>
        <dbReference type="ARBA" id="ARBA00000868"/>
    </source>
</evidence>
<dbReference type="GO" id="GO:0002055">
    <property type="term" value="F:adenine binding"/>
    <property type="evidence" value="ECO:0007669"/>
    <property type="project" value="TreeGrafter"/>
</dbReference>
<reference evidence="14" key="2">
    <citation type="journal article" date="2021" name="PeerJ">
        <title>Extensive microbial diversity within the chicken gut microbiome revealed by metagenomics and culture.</title>
        <authorList>
            <person name="Gilroy R."/>
            <person name="Ravi A."/>
            <person name="Getino M."/>
            <person name="Pursley I."/>
            <person name="Horton D.L."/>
            <person name="Alikhan N.F."/>
            <person name="Baker D."/>
            <person name="Gharbi K."/>
            <person name="Hall N."/>
            <person name="Watson M."/>
            <person name="Adriaenssens E.M."/>
            <person name="Foster-Nyarko E."/>
            <person name="Jarju S."/>
            <person name="Secka A."/>
            <person name="Antonio M."/>
            <person name="Oren A."/>
            <person name="Chaudhuri R.R."/>
            <person name="La Ragione R."/>
            <person name="Hildebrand F."/>
            <person name="Pallen M.J."/>
        </authorList>
    </citation>
    <scope>NUCLEOTIDE SEQUENCE</scope>
    <source>
        <strain evidence="14">11159</strain>
    </source>
</reference>
<dbReference type="InterPro" id="IPR000836">
    <property type="entry name" value="PRTase_dom"/>
</dbReference>
<evidence type="ECO:0000256" key="11">
    <source>
        <dbReference type="ARBA" id="ARBA00022726"/>
    </source>
</evidence>
<keyword evidence="11 12" id="KW-0660">Purine salvage</keyword>
<dbReference type="NCBIfam" id="NF002636">
    <property type="entry name" value="PRK02304.1-5"/>
    <property type="match status" value="1"/>
</dbReference>
<dbReference type="Proteomes" id="UP000823613">
    <property type="component" value="Unassembled WGS sequence"/>
</dbReference>
<dbReference type="EMBL" id="JADIMY010000065">
    <property type="protein sequence ID" value="MBO8427512.1"/>
    <property type="molecule type" value="Genomic_DNA"/>
</dbReference>
<comment type="subunit">
    <text evidence="6 12">Homodimer.</text>
</comment>
<accession>A0A9D9DIS3</accession>
<evidence type="ECO:0000256" key="3">
    <source>
        <dbReference type="ARBA" id="ARBA00004496"/>
    </source>
</evidence>
<evidence type="ECO:0000256" key="2">
    <source>
        <dbReference type="ARBA" id="ARBA00003968"/>
    </source>
</evidence>
<dbReference type="Pfam" id="PF00156">
    <property type="entry name" value="Pribosyltran"/>
    <property type="match status" value="1"/>
</dbReference>
<evidence type="ECO:0000256" key="12">
    <source>
        <dbReference type="HAMAP-Rule" id="MF_00004"/>
    </source>
</evidence>
<dbReference type="GO" id="GO:0044209">
    <property type="term" value="P:AMP salvage"/>
    <property type="evidence" value="ECO:0007669"/>
    <property type="project" value="UniProtKB-UniRule"/>
</dbReference>
<evidence type="ECO:0000256" key="10">
    <source>
        <dbReference type="ARBA" id="ARBA00022679"/>
    </source>
</evidence>
<keyword evidence="8 12" id="KW-0963">Cytoplasm</keyword>
<dbReference type="CDD" id="cd06223">
    <property type="entry name" value="PRTases_typeI"/>
    <property type="match status" value="1"/>
</dbReference>
<evidence type="ECO:0000256" key="8">
    <source>
        <dbReference type="ARBA" id="ARBA00022490"/>
    </source>
</evidence>
<keyword evidence="9 12" id="KW-0328">Glycosyltransferase</keyword>
<comment type="pathway">
    <text evidence="4 12">Purine metabolism; AMP biosynthesis via salvage pathway; AMP from adenine: step 1/1.</text>
</comment>
<dbReference type="InterPro" id="IPR050054">
    <property type="entry name" value="UPRTase/APRTase"/>
</dbReference>
<evidence type="ECO:0000256" key="4">
    <source>
        <dbReference type="ARBA" id="ARBA00004659"/>
    </source>
</evidence>
<sequence>MDIYDKYIRTINDFPIEGIKFRDITPLLSNGDSFHQAIMDLNKELPSYEKWDKIICAESRGFLFGSPLAALNSKGIVIARKPHKLPLVGLKESYALEYGEATIEIPLGSINKGDRVIILDDLIATGGSAAAMKRLVERSGGIPIMGLFLIELRSLQGYKALKLPVASIVSYGLNVGDFVQVSNGLHHIGKFVRKVDENDVEVEYRTKEKEIIKKTQIINIVQEDELGKLTYIKYRD</sequence>
<dbReference type="InterPro" id="IPR029057">
    <property type="entry name" value="PRTase-like"/>
</dbReference>
<dbReference type="AlphaFoldDB" id="A0A9D9DIS3"/>
<evidence type="ECO:0000313" key="15">
    <source>
        <dbReference type="Proteomes" id="UP000823613"/>
    </source>
</evidence>
<dbReference type="GO" id="GO:0016208">
    <property type="term" value="F:AMP binding"/>
    <property type="evidence" value="ECO:0007669"/>
    <property type="project" value="TreeGrafter"/>
</dbReference>
<dbReference type="GO" id="GO:0006168">
    <property type="term" value="P:adenine salvage"/>
    <property type="evidence" value="ECO:0007669"/>
    <property type="project" value="InterPro"/>
</dbReference>
<dbReference type="PANTHER" id="PTHR32315">
    <property type="entry name" value="ADENINE PHOSPHORIBOSYLTRANSFERASE"/>
    <property type="match status" value="1"/>
</dbReference>
<feature type="domain" description="Phosphoribosyltransferase" evidence="13">
    <location>
        <begin position="34"/>
        <end position="140"/>
    </location>
</feature>
<dbReference type="Gene3D" id="3.40.50.2020">
    <property type="match status" value="1"/>
</dbReference>
<dbReference type="GO" id="GO:0005737">
    <property type="term" value="C:cytoplasm"/>
    <property type="evidence" value="ECO:0007669"/>
    <property type="project" value="UniProtKB-SubCell"/>
</dbReference>
<comment type="caution">
    <text evidence="14">The sequence shown here is derived from an EMBL/GenBank/DDBJ whole genome shotgun (WGS) entry which is preliminary data.</text>
</comment>
<dbReference type="GO" id="GO:0003999">
    <property type="term" value="F:adenine phosphoribosyltransferase activity"/>
    <property type="evidence" value="ECO:0007669"/>
    <property type="project" value="UniProtKB-UniRule"/>
</dbReference>
<organism evidence="14 15">
    <name type="scientific">Candidatus Onthovivens merdipullorum</name>
    <dbReference type="NCBI Taxonomy" id="2840889"/>
    <lineage>
        <taxon>Bacteria</taxon>
        <taxon>Bacillati</taxon>
        <taxon>Bacillota</taxon>
        <taxon>Bacilli</taxon>
        <taxon>Bacillales</taxon>
        <taxon>Candidatus Onthovivens</taxon>
    </lineage>
</organism>
<keyword evidence="10 12" id="KW-0808">Transferase</keyword>
<dbReference type="HAMAP" id="MF_00004">
    <property type="entry name" value="Aden_phosphoribosyltr"/>
    <property type="match status" value="1"/>
</dbReference>
<dbReference type="GO" id="GO:0006166">
    <property type="term" value="P:purine ribonucleoside salvage"/>
    <property type="evidence" value="ECO:0007669"/>
    <property type="project" value="UniProtKB-KW"/>
</dbReference>
<evidence type="ECO:0000256" key="5">
    <source>
        <dbReference type="ARBA" id="ARBA00008391"/>
    </source>
</evidence>
<reference evidence="14" key="1">
    <citation type="submission" date="2020-10" db="EMBL/GenBank/DDBJ databases">
        <authorList>
            <person name="Gilroy R."/>
        </authorList>
    </citation>
    <scope>NUCLEOTIDE SEQUENCE</scope>
    <source>
        <strain evidence="14">11159</strain>
    </source>
</reference>
<evidence type="ECO:0000256" key="6">
    <source>
        <dbReference type="ARBA" id="ARBA00011738"/>
    </source>
</evidence>
<evidence type="ECO:0000259" key="13">
    <source>
        <dbReference type="Pfam" id="PF00156"/>
    </source>
</evidence>
<gene>
    <name evidence="12" type="primary">apt</name>
    <name evidence="14" type="ORF">IAC58_03035</name>
</gene>
<name>A0A9D9DIS3_9BACL</name>
<comment type="subcellular location">
    <subcellularLocation>
        <location evidence="3 12">Cytoplasm</location>
    </subcellularLocation>
</comment>
<protein>
    <recommendedName>
        <fullName evidence="7 12">Adenine phosphoribosyltransferase</fullName>
        <shortName evidence="12">APRT</shortName>
        <ecNumber evidence="7 12">2.4.2.7</ecNumber>
    </recommendedName>
</protein>
<dbReference type="FunFam" id="3.40.50.2020:FF:000004">
    <property type="entry name" value="Adenine phosphoribosyltransferase"/>
    <property type="match status" value="1"/>
</dbReference>
<comment type="function">
    <text evidence="2 12">Catalyzes a salvage reaction resulting in the formation of AMP, that is energically less costly than de novo synthesis.</text>
</comment>
<evidence type="ECO:0000313" key="14">
    <source>
        <dbReference type="EMBL" id="MBO8427512.1"/>
    </source>
</evidence>
<dbReference type="PANTHER" id="PTHR32315:SF3">
    <property type="entry name" value="ADENINE PHOSPHORIBOSYLTRANSFERASE"/>
    <property type="match status" value="1"/>
</dbReference>
<proteinExistence type="inferred from homology"/>